<dbReference type="Pfam" id="PF13579">
    <property type="entry name" value="Glyco_trans_4_4"/>
    <property type="match status" value="1"/>
</dbReference>
<dbReference type="Pfam" id="PF00534">
    <property type="entry name" value="Glycos_transf_1"/>
    <property type="match status" value="1"/>
</dbReference>
<dbReference type="PANTHER" id="PTHR12526:SF630">
    <property type="entry name" value="GLYCOSYLTRANSFERASE"/>
    <property type="match status" value="1"/>
</dbReference>
<sequence length="374" mass="42859">MLQLITRSDWAGGQKVLYALVYGLLKYYPEEFEIEVACGKENGMLIPELEKLGVKVHIIPNLVREISPLKDLKAFFEIKKLIKNGNYDIVHVHSSKAGLLGRIAARLSGVPKVIYTVHGWWPIEQYKGIKRKIFVLAERFGAIFCDKIVFLCKRDMEKAKNWKIGRQEQYEIIPNAILPIENIQKGKLRRELGIPEDVKIIGNVARLDPPKNPMRFLEIAKLILQERQDVVFVWIGGSVVENSYGKKVQKWLSENPKEAKYIHFLPFRKDAIELMADFDVLLLTSDAEGMPLVVLEAQSMGIPVVSTDVGCMGEINKYNFKEWELSKAKELLLSLTKNNISNKNGTKNSMAKFEKLERFLKSYYELMIGRNGMR</sequence>
<name>A0A7C4VWM4_FERPE</name>
<dbReference type="SUPFAM" id="SSF53756">
    <property type="entry name" value="UDP-Glycosyltransferase/glycogen phosphorylase"/>
    <property type="match status" value="1"/>
</dbReference>
<proteinExistence type="predicted"/>
<accession>A0A7C4VWM4</accession>
<comment type="caution">
    <text evidence="3">The sequence shown here is derived from an EMBL/GenBank/DDBJ whole genome shotgun (WGS) entry which is preliminary data.</text>
</comment>
<evidence type="ECO:0000259" key="2">
    <source>
        <dbReference type="Pfam" id="PF13579"/>
    </source>
</evidence>
<dbReference type="InterPro" id="IPR028098">
    <property type="entry name" value="Glyco_trans_4-like_N"/>
</dbReference>
<dbReference type="CDD" id="cd03808">
    <property type="entry name" value="GT4_CapM-like"/>
    <property type="match status" value="1"/>
</dbReference>
<dbReference type="AlphaFoldDB" id="A0A7C4VWM4"/>
<dbReference type="InterPro" id="IPR001296">
    <property type="entry name" value="Glyco_trans_1"/>
</dbReference>
<feature type="domain" description="Glycosyl transferase family 1" evidence="1">
    <location>
        <begin position="186"/>
        <end position="320"/>
    </location>
</feature>
<feature type="domain" description="Glycosyltransferase subfamily 4-like N-terminal" evidence="2">
    <location>
        <begin position="32"/>
        <end position="175"/>
    </location>
</feature>
<evidence type="ECO:0000313" key="3">
    <source>
        <dbReference type="EMBL" id="HGU42427.1"/>
    </source>
</evidence>
<dbReference type="Gene3D" id="3.40.50.2000">
    <property type="entry name" value="Glycogen Phosphorylase B"/>
    <property type="match status" value="2"/>
</dbReference>
<dbReference type="EMBL" id="DSZT01000187">
    <property type="protein sequence ID" value="HGU42427.1"/>
    <property type="molecule type" value="Genomic_DNA"/>
</dbReference>
<dbReference type="GO" id="GO:0016757">
    <property type="term" value="F:glycosyltransferase activity"/>
    <property type="evidence" value="ECO:0007669"/>
    <property type="project" value="InterPro"/>
</dbReference>
<organism evidence="3">
    <name type="scientific">Fervidobacterium pennivorans</name>
    <dbReference type="NCBI Taxonomy" id="93466"/>
    <lineage>
        <taxon>Bacteria</taxon>
        <taxon>Thermotogati</taxon>
        <taxon>Thermotogota</taxon>
        <taxon>Thermotogae</taxon>
        <taxon>Thermotogales</taxon>
        <taxon>Fervidobacteriaceae</taxon>
        <taxon>Fervidobacterium</taxon>
    </lineage>
</organism>
<protein>
    <submittedName>
        <fullName evidence="3">Glycosyltransferase family 1 protein</fullName>
    </submittedName>
</protein>
<evidence type="ECO:0000259" key="1">
    <source>
        <dbReference type="Pfam" id="PF00534"/>
    </source>
</evidence>
<reference evidence="3" key="1">
    <citation type="journal article" date="2020" name="mSystems">
        <title>Genome- and Community-Level Interaction Insights into Carbon Utilization and Element Cycling Functions of Hydrothermarchaeota in Hydrothermal Sediment.</title>
        <authorList>
            <person name="Zhou Z."/>
            <person name="Liu Y."/>
            <person name="Xu W."/>
            <person name="Pan J."/>
            <person name="Luo Z.H."/>
            <person name="Li M."/>
        </authorList>
    </citation>
    <scope>NUCLEOTIDE SEQUENCE [LARGE SCALE GENOMIC DNA]</scope>
    <source>
        <strain evidence="3">SpSt-604</strain>
    </source>
</reference>
<keyword evidence="3" id="KW-0808">Transferase</keyword>
<gene>
    <name evidence="3" type="ORF">ENT72_05895</name>
</gene>
<dbReference type="PANTHER" id="PTHR12526">
    <property type="entry name" value="GLYCOSYLTRANSFERASE"/>
    <property type="match status" value="1"/>
</dbReference>